<organism evidence="2 3">
    <name type="scientific">Helicobacter cinaedi CCUG 18818 = ATCC BAA-847</name>
    <dbReference type="NCBI Taxonomy" id="537971"/>
    <lineage>
        <taxon>Bacteria</taxon>
        <taxon>Pseudomonadati</taxon>
        <taxon>Campylobacterota</taxon>
        <taxon>Epsilonproteobacteria</taxon>
        <taxon>Campylobacterales</taxon>
        <taxon>Helicobacteraceae</taxon>
        <taxon>Helicobacter</taxon>
    </lineage>
</organism>
<sequence length="386" mass="45144">MKYKKFVLSYFMILLIFGLLLVGIFYYLSRIFEHNSFESIVKRQLEQNSIYGTALNENVFAYKLELVKQIKPKIIALGSSRVLQFREEFFIDSFVSAGNAMNTLKEGRLFLEVLKFYKPEIVILGLDIWWFNALYPNYEKGVYFNITGTNISTTKILDIAKHIYNQQFFQSQYLLDNHFIANPYSHLDSLGLNAMYNGRGFFKDGSYIYGEIFKDEKTKDANFADTLWRIENSNSQFAYASHIDVKRMQDLFDILNILKKHNIQVVIFIPPLAPSIYKAMQEKQEKYAYIDELFTSLEKNYITFFNYYNPAVLKDDDCEFLDGFHGGDAFYARILVDMAQKSEILQPYVNMPYLTELIRTHKGRVFSKDSISDLKEQDFLNLGCGK</sequence>
<dbReference type="RefSeq" id="WP_015453578.1">
    <property type="nucleotide sequence ID" value="NC_020555.1"/>
</dbReference>
<dbReference type="KEGG" id="hcb:HCBAA847_1302"/>
<evidence type="ECO:0000313" key="3">
    <source>
        <dbReference type="Proteomes" id="UP000006036"/>
    </source>
</evidence>
<accession>A0AAI8QH82</accession>
<dbReference type="AlphaFoldDB" id="A0AAI8QH82"/>
<reference evidence="2 3" key="1">
    <citation type="journal article" date="2012" name="J. Bacteriol.">
        <title>Complete Genome Sequence of Helicobacter cinaedi Type Strain ATCC BAA-847.</title>
        <authorList>
            <person name="Miyoshi-Akiyama T."/>
            <person name="Takeshita N."/>
            <person name="Ohmagari N."/>
            <person name="Kirikae T."/>
        </authorList>
    </citation>
    <scope>NUCLEOTIDE SEQUENCE [LARGE SCALE GENOMIC DNA]</scope>
    <source>
        <strain evidence="2 3">ATCC BAA-847</strain>
    </source>
</reference>
<dbReference type="EMBL" id="AP012492">
    <property type="protein sequence ID" value="BAM32535.1"/>
    <property type="molecule type" value="Genomic_DNA"/>
</dbReference>
<dbReference type="Proteomes" id="UP000006036">
    <property type="component" value="Chromosome 1"/>
</dbReference>
<keyword evidence="1" id="KW-0812">Transmembrane</keyword>
<evidence type="ECO:0000313" key="2">
    <source>
        <dbReference type="EMBL" id="BAM32535.1"/>
    </source>
</evidence>
<name>A0AAI8QH82_9HELI</name>
<keyword evidence="1" id="KW-1133">Transmembrane helix</keyword>
<evidence type="ECO:0008006" key="4">
    <source>
        <dbReference type="Google" id="ProtNLM"/>
    </source>
</evidence>
<gene>
    <name evidence="2" type="ORF">HCBAA847_1302</name>
</gene>
<feature type="transmembrane region" description="Helical" evidence="1">
    <location>
        <begin position="7"/>
        <end position="28"/>
    </location>
</feature>
<protein>
    <recommendedName>
        <fullName evidence="4">NCAIR mutase (PurE)-related protein</fullName>
    </recommendedName>
</protein>
<keyword evidence="1" id="KW-0472">Membrane</keyword>
<proteinExistence type="predicted"/>
<evidence type="ECO:0000256" key="1">
    <source>
        <dbReference type="SAM" id="Phobius"/>
    </source>
</evidence>